<dbReference type="PROSITE" id="PS50977">
    <property type="entry name" value="HTH_TETR_2"/>
    <property type="match status" value="1"/>
</dbReference>
<dbReference type="OrthoDB" id="3403733at2"/>
<dbReference type="RefSeq" id="WP_096803031.1">
    <property type="nucleotide sequence ID" value="NZ_CP023563.1"/>
</dbReference>
<sequence>MEPATSADERILRAAPQRFAADGLSASLRAVASGARVSAGLLIHHYGSREQLLAACDRRAPEVTRENELDLMTGGNAA</sequence>
<gene>
    <name evidence="6" type="ORF">CFK38_10590</name>
</gene>
<dbReference type="InterPro" id="IPR050109">
    <property type="entry name" value="HTH-type_TetR-like_transc_reg"/>
</dbReference>
<organism evidence="6 7">
    <name type="scientific">Brachybacterium vulturis</name>
    <dbReference type="NCBI Taxonomy" id="2017484"/>
    <lineage>
        <taxon>Bacteria</taxon>
        <taxon>Bacillati</taxon>
        <taxon>Actinomycetota</taxon>
        <taxon>Actinomycetes</taxon>
        <taxon>Micrococcales</taxon>
        <taxon>Dermabacteraceae</taxon>
        <taxon>Brachybacterium</taxon>
    </lineage>
</organism>
<evidence type="ECO:0000256" key="1">
    <source>
        <dbReference type="ARBA" id="ARBA00023015"/>
    </source>
</evidence>
<evidence type="ECO:0000313" key="7">
    <source>
        <dbReference type="Proteomes" id="UP000218165"/>
    </source>
</evidence>
<keyword evidence="7" id="KW-1185">Reference proteome</keyword>
<evidence type="ECO:0000256" key="4">
    <source>
        <dbReference type="PROSITE-ProRule" id="PRU00335"/>
    </source>
</evidence>
<dbReference type="InterPro" id="IPR009057">
    <property type="entry name" value="Homeodomain-like_sf"/>
</dbReference>
<dbReference type="PRINTS" id="PR00455">
    <property type="entry name" value="HTHTETR"/>
</dbReference>
<dbReference type="PANTHER" id="PTHR30055">
    <property type="entry name" value="HTH-TYPE TRANSCRIPTIONAL REGULATOR RUTR"/>
    <property type="match status" value="1"/>
</dbReference>
<evidence type="ECO:0000256" key="2">
    <source>
        <dbReference type="ARBA" id="ARBA00023125"/>
    </source>
</evidence>
<dbReference type="GO" id="GO:0003700">
    <property type="term" value="F:DNA-binding transcription factor activity"/>
    <property type="evidence" value="ECO:0007669"/>
    <property type="project" value="TreeGrafter"/>
</dbReference>
<dbReference type="Pfam" id="PF00440">
    <property type="entry name" value="TetR_N"/>
    <property type="match status" value="1"/>
</dbReference>
<feature type="domain" description="HTH tetR-type" evidence="5">
    <location>
        <begin position="5"/>
        <end position="64"/>
    </location>
</feature>
<dbReference type="Gene3D" id="1.10.357.10">
    <property type="entry name" value="Tetracycline Repressor, domain 2"/>
    <property type="match status" value="1"/>
</dbReference>
<reference evidence="7" key="1">
    <citation type="submission" date="2017-09" db="EMBL/GenBank/DDBJ databases">
        <title>Brachybacterium sp. VM2412.</title>
        <authorList>
            <person name="Tak E.J."/>
            <person name="Bae J.-W."/>
        </authorList>
    </citation>
    <scope>NUCLEOTIDE SEQUENCE [LARGE SCALE GENOMIC DNA]</scope>
    <source>
        <strain evidence="7">VM2412</strain>
    </source>
</reference>
<dbReference type="Proteomes" id="UP000218165">
    <property type="component" value="Chromosome"/>
</dbReference>
<feature type="DNA-binding region" description="H-T-H motif" evidence="4">
    <location>
        <begin position="27"/>
        <end position="46"/>
    </location>
</feature>
<dbReference type="KEGG" id="brz:CFK38_10590"/>
<keyword evidence="2 4" id="KW-0238">DNA-binding</keyword>
<keyword evidence="1" id="KW-0805">Transcription regulation</keyword>
<keyword evidence="3" id="KW-0804">Transcription</keyword>
<evidence type="ECO:0000256" key="3">
    <source>
        <dbReference type="ARBA" id="ARBA00023163"/>
    </source>
</evidence>
<dbReference type="InterPro" id="IPR001647">
    <property type="entry name" value="HTH_TetR"/>
</dbReference>
<evidence type="ECO:0000313" key="6">
    <source>
        <dbReference type="EMBL" id="ATG51913.1"/>
    </source>
</evidence>
<evidence type="ECO:0000259" key="5">
    <source>
        <dbReference type="PROSITE" id="PS50977"/>
    </source>
</evidence>
<accession>A0A291GMY9</accession>
<proteinExistence type="predicted"/>
<dbReference type="GO" id="GO:0000976">
    <property type="term" value="F:transcription cis-regulatory region binding"/>
    <property type="evidence" value="ECO:0007669"/>
    <property type="project" value="TreeGrafter"/>
</dbReference>
<protein>
    <recommendedName>
        <fullName evidence="5">HTH tetR-type domain-containing protein</fullName>
    </recommendedName>
</protein>
<dbReference type="PANTHER" id="PTHR30055:SF234">
    <property type="entry name" value="HTH-TYPE TRANSCRIPTIONAL REGULATOR BETI"/>
    <property type="match status" value="1"/>
</dbReference>
<dbReference type="AlphaFoldDB" id="A0A291GMY9"/>
<dbReference type="SUPFAM" id="SSF46689">
    <property type="entry name" value="Homeodomain-like"/>
    <property type="match status" value="1"/>
</dbReference>
<dbReference type="EMBL" id="CP023563">
    <property type="protein sequence ID" value="ATG51913.1"/>
    <property type="molecule type" value="Genomic_DNA"/>
</dbReference>
<name>A0A291GMY9_9MICO</name>